<dbReference type="InParanoid" id="A0A409VBG8"/>
<comment type="caution">
    <text evidence="3">The sequence shown here is derived from an EMBL/GenBank/DDBJ whole genome shotgun (WGS) entry which is preliminary data.</text>
</comment>
<dbReference type="Gene3D" id="1.20.900.10">
    <property type="entry name" value="Dbl homology (DH) domain"/>
    <property type="match status" value="1"/>
</dbReference>
<dbReference type="PROSITE" id="PS50010">
    <property type="entry name" value="DH_2"/>
    <property type="match status" value="1"/>
</dbReference>
<reference evidence="3 4" key="1">
    <citation type="journal article" date="2018" name="Evol. Lett.">
        <title>Horizontal gene cluster transfer increased hallucinogenic mushroom diversity.</title>
        <authorList>
            <person name="Reynolds H.T."/>
            <person name="Vijayakumar V."/>
            <person name="Gluck-Thaler E."/>
            <person name="Korotkin H.B."/>
            <person name="Matheny P.B."/>
            <person name="Slot J.C."/>
        </authorList>
    </citation>
    <scope>NUCLEOTIDE SEQUENCE [LARGE SCALE GENOMIC DNA]</scope>
    <source>
        <strain evidence="3 4">SRW20</strain>
    </source>
</reference>
<feature type="region of interest" description="Disordered" evidence="1">
    <location>
        <begin position="190"/>
        <end position="209"/>
    </location>
</feature>
<feature type="region of interest" description="Disordered" evidence="1">
    <location>
        <begin position="146"/>
        <end position="184"/>
    </location>
</feature>
<gene>
    <name evidence="3" type="ORF">CVT26_002199</name>
</gene>
<dbReference type="AlphaFoldDB" id="A0A409VBG8"/>
<dbReference type="OrthoDB" id="660555at2759"/>
<accession>A0A409VBG8</accession>
<proteinExistence type="predicted"/>
<organism evidence="3 4">
    <name type="scientific">Gymnopilus dilepis</name>
    <dbReference type="NCBI Taxonomy" id="231916"/>
    <lineage>
        <taxon>Eukaryota</taxon>
        <taxon>Fungi</taxon>
        <taxon>Dikarya</taxon>
        <taxon>Basidiomycota</taxon>
        <taxon>Agaricomycotina</taxon>
        <taxon>Agaricomycetes</taxon>
        <taxon>Agaricomycetidae</taxon>
        <taxon>Agaricales</taxon>
        <taxon>Agaricineae</taxon>
        <taxon>Hymenogastraceae</taxon>
        <taxon>Gymnopilus</taxon>
    </lineage>
</organism>
<evidence type="ECO:0000259" key="2">
    <source>
        <dbReference type="PROSITE" id="PS50010"/>
    </source>
</evidence>
<dbReference type="Proteomes" id="UP000284706">
    <property type="component" value="Unassembled WGS sequence"/>
</dbReference>
<dbReference type="Pfam" id="PF00621">
    <property type="entry name" value="RhoGEF"/>
    <property type="match status" value="1"/>
</dbReference>
<keyword evidence="4" id="KW-1185">Reference proteome</keyword>
<dbReference type="EMBL" id="NHYE01005668">
    <property type="protein sequence ID" value="PPQ64316.1"/>
    <property type="molecule type" value="Genomic_DNA"/>
</dbReference>
<dbReference type="SUPFAM" id="SSF48065">
    <property type="entry name" value="DBL homology domain (DH-domain)"/>
    <property type="match status" value="1"/>
</dbReference>
<evidence type="ECO:0000313" key="3">
    <source>
        <dbReference type="EMBL" id="PPQ64316.1"/>
    </source>
</evidence>
<dbReference type="InterPro" id="IPR035899">
    <property type="entry name" value="DBL_dom_sf"/>
</dbReference>
<dbReference type="GO" id="GO:0005085">
    <property type="term" value="F:guanyl-nucleotide exchange factor activity"/>
    <property type="evidence" value="ECO:0007669"/>
    <property type="project" value="InterPro"/>
</dbReference>
<evidence type="ECO:0000313" key="4">
    <source>
        <dbReference type="Proteomes" id="UP000284706"/>
    </source>
</evidence>
<name>A0A409VBG8_9AGAR</name>
<dbReference type="InterPro" id="IPR000219">
    <property type="entry name" value="DH_dom"/>
</dbReference>
<sequence length="589" mass="64967">MAFVESEIFDLSAFPDLGTMPSITSHYVDLEYVKRLLEPQPWLCWCADFASDFCPYCEYDQANRPLKSVASKSPILSSDIAAGTETSISKQRNLRKLRKPRNDCQELQYEALSAEAVLSNRPHLLEHPAAQVLSDLLSSTVNHGTSVANERGRAPERIGASESHLTPTSSGSSSSGISTSQSSIRTVRSKYFRKSQNQVSPGPRPRPLSESFATTALVSLAWTGEVVSNLKASEVVLPSPDNSVYRHTSPTPLSLSNKLSVIASDGQYETQTRLLSSAPRRSVLRKSSEAKLRKGSSRPWTLAMAITDDSITDEKLVDDLESMRIKEKLSGDIVPGPYPLPLSLPPSYYESLNEYPFEFGEVIQDDVDTLSDSSWNKACHALLLCRELVRTERRYLASLKTLITNGTSTQPPSSMLSYLPGLIVASEALLSLMEDNPSVQGVSQAFITCEDVLSRSFVEWCSVVGQFFNLEVDCKIDDPERKMPSPKKQNSPFASLRNDVANNDLPIVIPEPNKIRRNTRARPSVRDLAILPTQRVARYVLLLKELRSLTPSTLLQSHFIEKAVKSAESIAAAANEAQGRLRPPPPSEA</sequence>
<feature type="compositionally biased region" description="Low complexity" evidence="1">
    <location>
        <begin position="168"/>
        <end position="184"/>
    </location>
</feature>
<protein>
    <recommendedName>
        <fullName evidence="2">DH domain-containing protein</fullName>
    </recommendedName>
</protein>
<feature type="domain" description="DH" evidence="2">
    <location>
        <begin position="386"/>
        <end position="577"/>
    </location>
</feature>
<dbReference type="STRING" id="231916.A0A409VBG8"/>
<evidence type="ECO:0000256" key="1">
    <source>
        <dbReference type="SAM" id="MobiDB-lite"/>
    </source>
</evidence>